<dbReference type="Proteomes" id="UP000187209">
    <property type="component" value="Unassembled WGS sequence"/>
</dbReference>
<comment type="caution">
    <text evidence="1">The sequence shown here is derived from an EMBL/GenBank/DDBJ whole genome shotgun (WGS) entry which is preliminary data.</text>
</comment>
<gene>
    <name evidence="1" type="ORF">SteCoe_30126</name>
</gene>
<reference evidence="1 2" key="1">
    <citation type="submission" date="2016-11" db="EMBL/GenBank/DDBJ databases">
        <title>The macronuclear genome of Stentor coeruleus: a giant cell with tiny introns.</title>
        <authorList>
            <person name="Slabodnick M."/>
            <person name="Ruby J.G."/>
            <person name="Reiff S.B."/>
            <person name="Swart E.C."/>
            <person name="Gosai S."/>
            <person name="Prabakaran S."/>
            <person name="Witkowska E."/>
            <person name="Larue G.E."/>
            <person name="Fisher S."/>
            <person name="Freeman R.M."/>
            <person name="Gunawardena J."/>
            <person name="Chu W."/>
            <person name="Stover N.A."/>
            <person name="Gregory B.D."/>
            <person name="Nowacki M."/>
            <person name="Derisi J."/>
            <person name="Roy S.W."/>
            <person name="Marshall W.F."/>
            <person name="Sood P."/>
        </authorList>
    </citation>
    <scope>NUCLEOTIDE SEQUENCE [LARGE SCALE GENOMIC DNA]</scope>
    <source>
        <strain evidence="1">WM001</strain>
    </source>
</reference>
<evidence type="ECO:0000313" key="1">
    <source>
        <dbReference type="EMBL" id="OMJ71608.1"/>
    </source>
</evidence>
<sequence>MQSNMLQVVQFSIPSSPEIIGIRQFQEPSLYYALGISILKLVARFRRHKNIASHMLNTLKNMQNEINEHYPAYINYTNYYIDLVTYIATLDHETKAFLYINDRLQINQFLFCIRNAMKALLLTLVRDKMHITPDLENDRNFKIHNTILFSALMNKLSIATKLYYYNSSPETFYPSKLGAYPFLHILFNDVDGNKLNVDSYIEVYTNDLYRLEFNNTITIEELAGNPFSYSNALPRPVIQNPILQNPINQASIQIDPTIQVNLSVSLLDDMLTEIMKNNNNTMPSHLYQMIKPFADNSIEIANMTSFNKAASQERFVVSYNCNSCYMDKETNSFPWSRCKDCKICFECRMRSLEKCMNCYRIYDDEEKSRFNRHQ</sequence>
<protein>
    <submittedName>
        <fullName evidence="1">Uncharacterized protein</fullName>
    </submittedName>
</protein>
<dbReference type="EMBL" id="MPUH01000973">
    <property type="protein sequence ID" value="OMJ71608.1"/>
    <property type="molecule type" value="Genomic_DNA"/>
</dbReference>
<organism evidence="1 2">
    <name type="scientific">Stentor coeruleus</name>
    <dbReference type="NCBI Taxonomy" id="5963"/>
    <lineage>
        <taxon>Eukaryota</taxon>
        <taxon>Sar</taxon>
        <taxon>Alveolata</taxon>
        <taxon>Ciliophora</taxon>
        <taxon>Postciliodesmatophora</taxon>
        <taxon>Heterotrichea</taxon>
        <taxon>Heterotrichida</taxon>
        <taxon>Stentoridae</taxon>
        <taxon>Stentor</taxon>
    </lineage>
</organism>
<name>A0A1R2B495_9CILI</name>
<accession>A0A1R2B495</accession>
<evidence type="ECO:0000313" key="2">
    <source>
        <dbReference type="Proteomes" id="UP000187209"/>
    </source>
</evidence>
<dbReference type="AlphaFoldDB" id="A0A1R2B495"/>
<proteinExistence type="predicted"/>
<keyword evidence="2" id="KW-1185">Reference proteome</keyword>